<evidence type="ECO:0000313" key="1">
    <source>
        <dbReference type="EMBL" id="AWV88472.1"/>
    </source>
</evidence>
<dbReference type="RefSeq" id="WP_111332252.1">
    <property type="nucleotide sequence ID" value="NZ_CP030032.1"/>
</dbReference>
<dbReference type="Proteomes" id="UP000249799">
    <property type="component" value="Chromosome"/>
</dbReference>
<reference evidence="1 2" key="1">
    <citation type="submission" date="2018-06" db="EMBL/GenBank/DDBJ databases">
        <title>Lujinxingia sediminis gen. nov. sp. nov., a new facultative anaerobic member of the class Deltaproteobacteria, and proposal of Lujinxingaceae fam. nov.</title>
        <authorList>
            <person name="Guo L.-Y."/>
            <person name="Li C.-M."/>
            <person name="Wang S."/>
            <person name="Du Z.-J."/>
        </authorList>
    </citation>
    <scope>NUCLEOTIDE SEQUENCE [LARGE SCALE GENOMIC DNA]</scope>
    <source>
        <strain evidence="1 2">FA350</strain>
    </source>
</reference>
<sequence>MTEFFQIALSLPTVVFSALLVVLSLYWGLVVLGALDLDFADVDLDFDVDTDLGIEMGVDIGSDVDVDAGAEAPSASLLMSAASALGLGVVPVTVVVSIITLFAWLFSFTSVYYLTPLLGDGALAALLLGVGSAALSLIPTVLAVKPLKHLFHTTEGPQGGRALVGTVCVVSTSRVDARFGQATVEDDGAGLILPIRCEDVSNGLTRGSKAVIIDFDSSDNSYMVEPYDVFLGTDRSNKGLELAQNISRAFDESDARAEAEVAEVSEQNIPETMPQKGA</sequence>
<gene>
    <name evidence="1" type="ORF">DN745_03560</name>
</gene>
<protein>
    <submittedName>
        <fullName evidence="1">Uncharacterized protein</fullName>
    </submittedName>
</protein>
<evidence type="ECO:0000313" key="2">
    <source>
        <dbReference type="Proteomes" id="UP000249799"/>
    </source>
</evidence>
<keyword evidence="2" id="KW-1185">Reference proteome</keyword>
<dbReference type="EMBL" id="CP030032">
    <property type="protein sequence ID" value="AWV88472.1"/>
    <property type="molecule type" value="Genomic_DNA"/>
</dbReference>
<dbReference type="OrthoDB" id="8781707at2"/>
<dbReference type="KEGG" id="bsed:DN745_03560"/>
<dbReference type="AlphaFoldDB" id="A0A2Z4FHJ5"/>
<proteinExistence type="predicted"/>
<organism evidence="1 2">
    <name type="scientific">Bradymonas sediminis</name>
    <dbReference type="NCBI Taxonomy" id="1548548"/>
    <lineage>
        <taxon>Bacteria</taxon>
        <taxon>Deltaproteobacteria</taxon>
        <taxon>Bradymonadales</taxon>
        <taxon>Bradymonadaceae</taxon>
        <taxon>Bradymonas</taxon>
    </lineage>
</organism>
<name>A0A2Z4FHJ5_9DELT</name>
<accession>A0A2Z4FHJ5</accession>